<evidence type="ECO:0000313" key="2">
    <source>
        <dbReference type="Proteomes" id="UP000182332"/>
    </source>
</evidence>
<gene>
    <name evidence="1" type="ORF">SAMN05216197_12473</name>
</gene>
<accession>A0A1I0GZD1</accession>
<dbReference type="Pfam" id="PF10076">
    <property type="entry name" value="Phage_Mu_Gp48"/>
    <property type="match status" value="1"/>
</dbReference>
<sequence>MAVRTAEQYRVQFRQLLPQGPAWDLERLPELAQVLDGLSVELARLDGRIVSLYAEMDPASVTELVPDWELVMGLPDACLGDSPSFGDRQLSVRQRLTAIGAQTPAYYISIAKGEGYPNATVTQYRAPRFGKARFGKAHFGTWRVQFMWTLNTGGRQRLGRRFGVSYWGERFGVNPGSALECLIRRYAPAHTVVRINYN</sequence>
<dbReference type="EMBL" id="FOHW01000024">
    <property type="protein sequence ID" value="SET76784.1"/>
    <property type="molecule type" value="Genomic_DNA"/>
</dbReference>
<organism evidence="1 2">
    <name type="scientific">Pseudomonas graminis</name>
    <dbReference type="NCBI Taxonomy" id="158627"/>
    <lineage>
        <taxon>Bacteria</taxon>
        <taxon>Pseudomonadati</taxon>
        <taxon>Pseudomonadota</taxon>
        <taxon>Gammaproteobacteria</taxon>
        <taxon>Pseudomonadales</taxon>
        <taxon>Pseudomonadaceae</taxon>
        <taxon>Pseudomonas</taxon>
    </lineage>
</organism>
<evidence type="ECO:0000313" key="1">
    <source>
        <dbReference type="EMBL" id="SET76784.1"/>
    </source>
</evidence>
<dbReference type="AlphaFoldDB" id="A0A1I0GZD1"/>
<dbReference type="InterPro" id="IPR018755">
    <property type="entry name" value="Phage_Mu_Gp48"/>
</dbReference>
<dbReference type="RefSeq" id="WP_074891321.1">
    <property type="nucleotide sequence ID" value="NZ_FOHW01000024.1"/>
</dbReference>
<dbReference type="Proteomes" id="UP000182332">
    <property type="component" value="Unassembled WGS sequence"/>
</dbReference>
<reference evidence="1 2" key="1">
    <citation type="submission" date="2016-10" db="EMBL/GenBank/DDBJ databases">
        <authorList>
            <person name="de Groot N.N."/>
        </authorList>
    </citation>
    <scope>NUCLEOTIDE SEQUENCE [LARGE SCALE GENOMIC DNA]</scope>
    <source>
        <strain evidence="1 2">DSM 11363</strain>
    </source>
</reference>
<proteinExistence type="predicted"/>
<name>A0A1I0GZD1_9PSED</name>
<dbReference type="OrthoDB" id="6592844at2"/>
<protein>
    <submittedName>
        <fullName evidence="1">Uncharacterized protein YmfQ in lambdoid prophage, DUF2313 family</fullName>
    </submittedName>
</protein>